<organism evidence="6 7">
    <name type="scientific">Acinetobacter johnsonii</name>
    <dbReference type="NCBI Taxonomy" id="40214"/>
    <lineage>
        <taxon>Bacteria</taxon>
        <taxon>Pseudomonadati</taxon>
        <taxon>Pseudomonadota</taxon>
        <taxon>Gammaproteobacteria</taxon>
        <taxon>Moraxellales</taxon>
        <taxon>Moraxellaceae</taxon>
        <taxon>Acinetobacter</taxon>
    </lineage>
</organism>
<dbReference type="Gene3D" id="1.10.10.10">
    <property type="entry name" value="Winged helix-like DNA-binding domain superfamily/Winged helix DNA-binding domain"/>
    <property type="match status" value="1"/>
</dbReference>
<dbReference type="SUPFAM" id="SSF46785">
    <property type="entry name" value="Winged helix' DNA-binding domain"/>
    <property type="match status" value="1"/>
</dbReference>
<dbReference type="InterPro" id="IPR029016">
    <property type="entry name" value="GAF-like_dom_sf"/>
</dbReference>
<dbReference type="Pfam" id="PF01614">
    <property type="entry name" value="IclR_C"/>
    <property type="match status" value="1"/>
</dbReference>
<name>A0A1R7Q868_ACIJO</name>
<dbReference type="RefSeq" id="WP_087010364.1">
    <property type="nucleotide sequence ID" value="NZ_FUUY01000001.1"/>
</dbReference>
<dbReference type="GO" id="GO:0045892">
    <property type="term" value="P:negative regulation of DNA-templated transcription"/>
    <property type="evidence" value="ECO:0007669"/>
    <property type="project" value="TreeGrafter"/>
</dbReference>
<protein>
    <submittedName>
        <fullName evidence="6">Transcriptional regulator KdgR</fullName>
    </submittedName>
</protein>
<dbReference type="InterPro" id="IPR036390">
    <property type="entry name" value="WH_DNA-bd_sf"/>
</dbReference>
<dbReference type="EMBL" id="FUUY01000001">
    <property type="protein sequence ID" value="SJX20434.1"/>
    <property type="molecule type" value="Genomic_DNA"/>
</dbReference>
<proteinExistence type="predicted"/>
<evidence type="ECO:0000256" key="2">
    <source>
        <dbReference type="ARBA" id="ARBA00023125"/>
    </source>
</evidence>
<evidence type="ECO:0000259" key="4">
    <source>
        <dbReference type="PROSITE" id="PS51077"/>
    </source>
</evidence>
<keyword evidence="2" id="KW-0238">DNA-binding</keyword>
<dbReference type="PROSITE" id="PS51078">
    <property type="entry name" value="ICLR_ED"/>
    <property type="match status" value="1"/>
</dbReference>
<evidence type="ECO:0000313" key="6">
    <source>
        <dbReference type="EMBL" id="SJX20434.1"/>
    </source>
</evidence>
<sequence length="273" mass="30406">MKTNAAMQGKAMSVEEEKIQGGVQSLEVGLTVLDALTVHNAPMMLKELSEVLSMHPAKVHRYVVSLIRKGYAQQLTDGRYSLGERAHAFGVNALKRTDMLELSQRYIQDIQQCLNCSIHVSKWFADGAVVVQSLESNHVFNIITRVGSRMPLLKSATGRLHACFQPEHIIRPLLEKEWESSAKPEQYPANWEDFLELKAKILSQGYASVTGDMMAGINAISIPVFNFTQQLDHVITCIGTEDQLPEGQMQQAIDYVLGVQRQIDALFRPAAAI</sequence>
<evidence type="ECO:0000313" key="7">
    <source>
        <dbReference type="Proteomes" id="UP000196240"/>
    </source>
</evidence>
<feature type="domain" description="HTH iclR-type" evidence="4">
    <location>
        <begin position="23"/>
        <end position="84"/>
    </location>
</feature>
<dbReference type="PANTHER" id="PTHR30136:SF8">
    <property type="entry name" value="TRANSCRIPTIONAL REGULATORY PROTEIN"/>
    <property type="match status" value="1"/>
</dbReference>
<dbReference type="SUPFAM" id="SSF55781">
    <property type="entry name" value="GAF domain-like"/>
    <property type="match status" value="1"/>
</dbReference>
<keyword evidence="3" id="KW-0804">Transcription</keyword>
<dbReference type="SMART" id="SM00346">
    <property type="entry name" value="HTH_ICLR"/>
    <property type="match status" value="1"/>
</dbReference>
<dbReference type="GO" id="GO:0003677">
    <property type="term" value="F:DNA binding"/>
    <property type="evidence" value="ECO:0007669"/>
    <property type="project" value="UniProtKB-KW"/>
</dbReference>
<dbReference type="GO" id="GO:0003700">
    <property type="term" value="F:DNA-binding transcription factor activity"/>
    <property type="evidence" value="ECO:0007669"/>
    <property type="project" value="TreeGrafter"/>
</dbReference>
<dbReference type="Proteomes" id="UP000196240">
    <property type="component" value="Unassembled WGS sequence"/>
</dbReference>
<keyword evidence="1" id="KW-0805">Transcription regulation</keyword>
<dbReference type="PANTHER" id="PTHR30136">
    <property type="entry name" value="HELIX-TURN-HELIX TRANSCRIPTIONAL REGULATOR, ICLR FAMILY"/>
    <property type="match status" value="1"/>
</dbReference>
<dbReference type="AlphaFoldDB" id="A0A1R7Q868"/>
<dbReference type="Gene3D" id="3.30.450.40">
    <property type="match status" value="1"/>
</dbReference>
<gene>
    <name evidence="6" type="primary">kdgR</name>
    <name evidence="6" type="ORF">ACNJC6_00011</name>
</gene>
<dbReference type="InterPro" id="IPR050707">
    <property type="entry name" value="HTH_MetabolicPath_Reg"/>
</dbReference>
<evidence type="ECO:0000259" key="5">
    <source>
        <dbReference type="PROSITE" id="PS51078"/>
    </source>
</evidence>
<dbReference type="InterPro" id="IPR036388">
    <property type="entry name" value="WH-like_DNA-bd_sf"/>
</dbReference>
<dbReference type="InterPro" id="IPR014757">
    <property type="entry name" value="Tscrpt_reg_IclR_C"/>
</dbReference>
<dbReference type="InterPro" id="IPR005471">
    <property type="entry name" value="Tscrpt_reg_IclR_N"/>
</dbReference>
<evidence type="ECO:0000256" key="1">
    <source>
        <dbReference type="ARBA" id="ARBA00023015"/>
    </source>
</evidence>
<dbReference type="PROSITE" id="PS51077">
    <property type="entry name" value="HTH_ICLR"/>
    <property type="match status" value="1"/>
</dbReference>
<dbReference type="Pfam" id="PF09339">
    <property type="entry name" value="HTH_IclR"/>
    <property type="match status" value="1"/>
</dbReference>
<reference evidence="6 7" key="1">
    <citation type="submission" date="2017-02" db="EMBL/GenBank/DDBJ databases">
        <authorList>
            <person name="Peterson S.W."/>
        </authorList>
    </citation>
    <scope>NUCLEOTIDE SEQUENCE [LARGE SCALE GENOMIC DNA]</scope>
    <source>
        <strain evidence="6">C6</strain>
    </source>
</reference>
<accession>A0A1R7Q868</accession>
<evidence type="ECO:0000256" key="3">
    <source>
        <dbReference type="ARBA" id="ARBA00023163"/>
    </source>
</evidence>
<feature type="domain" description="IclR-ED" evidence="5">
    <location>
        <begin position="85"/>
        <end position="273"/>
    </location>
</feature>